<dbReference type="AlphaFoldDB" id="A0A1W0XA94"/>
<dbReference type="EMBL" id="MTYJ01000008">
    <property type="protein sequence ID" value="OQV24191.1"/>
    <property type="molecule type" value="Genomic_DNA"/>
</dbReference>
<proteinExistence type="predicted"/>
<keyword evidence="2" id="KW-1185">Reference proteome</keyword>
<name>A0A1W0XA94_HYPEX</name>
<gene>
    <name evidence="1" type="ORF">BV898_02138</name>
</gene>
<sequence length="199" mass="21562">MVSKCISMNQFIIPTTSDANLSFVDTVHVATRAFQPNDPPGPGIDAHSVSSTSTDVLLQQNSTIHNIQVAIEAGSTSSQYPVLASPSMSSANPVLLDKTRNEPKTVANGGTRCVKKRRSGSINSSTKSKSRSCGICENRSGGLVPCSLNEVCRRWICTPCCLKSMTSAQWEQRQTAVDYHLPESPYYVICSSVHEKKKP</sequence>
<evidence type="ECO:0000313" key="2">
    <source>
        <dbReference type="Proteomes" id="UP000192578"/>
    </source>
</evidence>
<evidence type="ECO:0000313" key="1">
    <source>
        <dbReference type="EMBL" id="OQV24191.1"/>
    </source>
</evidence>
<accession>A0A1W0XA94</accession>
<dbReference type="Proteomes" id="UP000192578">
    <property type="component" value="Unassembled WGS sequence"/>
</dbReference>
<organism evidence="1 2">
    <name type="scientific">Hypsibius exemplaris</name>
    <name type="common">Freshwater tardigrade</name>
    <dbReference type="NCBI Taxonomy" id="2072580"/>
    <lineage>
        <taxon>Eukaryota</taxon>
        <taxon>Metazoa</taxon>
        <taxon>Ecdysozoa</taxon>
        <taxon>Tardigrada</taxon>
        <taxon>Eutardigrada</taxon>
        <taxon>Parachela</taxon>
        <taxon>Hypsibioidea</taxon>
        <taxon>Hypsibiidae</taxon>
        <taxon>Hypsibius</taxon>
    </lineage>
</organism>
<protein>
    <submittedName>
        <fullName evidence="1">Uncharacterized protein</fullName>
    </submittedName>
</protein>
<comment type="caution">
    <text evidence="1">The sequence shown here is derived from an EMBL/GenBank/DDBJ whole genome shotgun (WGS) entry which is preliminary data.</text>
</comment>
<reference evidence="2" key="1">
    <citation type="submission" date="2017-01" db="EMBL/GenBank/DDBJ databases">
        <title>Comparative genomics of anhydrobiosis in the tardigrade Hypsibius dujardini.</title>
        <authorList>
            <person name="Yoshida Y."/>
            <person name="Koutsovoulos G."/>
            <person name="Laetsch D."/>
            <person name="Stevens L."/>
            <person name="Kumar S."/>
            <person name="Horikawa D."/>
            <person name="Ishino K."/>
            <person name="Komine S."/>
            <person name="Tomita M."/>
            <person name="Blaxter M."/>
            <person name="Arakawa K."/>
        </authorList>
    </citation>
    <scope>NUCLEOTIDE SEQUENCE [LARGE SCALE GENOMIC DNA]</scope>
    <source>
        <strain evidence="2">Z151</strain>
    </source>
</reference>